<comment type="caution">
    <text evidence="1">The sequence shown here is derived from an EMBL/GenBank/DDBJ whole genome shotgun (WGS) entry which is preliminary data.</text>
</comment>
<sequence length="43" mass="5126">MLDSKDCQYVDFKIKGNLIEELRNTNKYLKEIAEALHELKKEN</sequence>
<dbReference type="AlphaFoldDB" id="A0A2V2BQD9"/>
<evidence type="ECO:0000313" key="1">
    <source>
        <dbReference type="EMBL" id="PWL07763.1"/>
    </source>
</evidence>
<accession>A0A2V2BQD9</accession>
<name>A0A2V2BQD9_9EURY</name>
<dbReference type="EMBL" id="LWMS01000044">
    <property type="protein sequence ID" value="PWL07763.1"/>
    <property type="molecule type" value="Genomic_DNA"/>
</dbReference>
<dbReference type="Proteomes" id="UP000246004">
    <property type="component" value="Unassembled WGS sequence"/>
</dbReference>
<gene>
    <name evidence="1" type="ORF">MSCUN_12940</name>
</gene>
<organism evidence="1 2">
    <name type="scientific">Methanosphaera cuniculi</name>
    <dbReference type="NCBI Taxonomy" id="1077256"/>
    <lineage>
        <taxon>Archaea</taxon>
        <taxon>Methanobacteriati</taxon>
        <taxon>Methanobacteriota</taxon>
        <taxon>Methanomada group</taxon>
        <taxon>Methanobacteria</taxon>
        <taxon>Methanobacteriales</taxon>
        <taxon>Methanobacteriaceae</taxon>
        <taxon>Methanosphaera</taxon>
    </lineage>
</organism>
<evidence type="ECO:0000313" key="2">
    <source>
        <dbReference type="Proteomes" id="UP000246004"/>
    </source>
</evidence>
<proteinExistence type="predicted"/>
<dbReference type="RefSeq" id="WP_275542257.1">
    <property type="nucleotide sequence ID" value="NZ_LMVN01000002.1"/>
</dbReference>
<protein>
    <submittedName>
        <fullName evidence="1">Uncharacterized protein</fullName>
    </submittedName>
</protein>
<reference evidence="1 2" key="1">
    <citation type="submission" date="2016-04" db="EMBL/GenBank/DDBJ databases">
        <title>Genome sequence of Methanosphaera cuniculi DSM 4103.</title>
        <authorList>
            <person name="Poehlein A."/>
            <person name="Seedorf H."/>
            <person name="Daniel R."/>
        </authorList>
    </citation>
    <scope>NUCLEOTIDE SEQUENCE [LARGE SCALE GENOMIC DNA]</scope>
    <source>
        <strain evidence="1 2">DSM 4103</strain>
    </source>
</reference>